<evidence type="ECO:0000256" key="2">
    <source>
        <dbReference type="ARBA" id="ARBA00022801"/>
    </source>
</evidence>
<dbReference type="NCBIfam" id="TIGR00619">
    <property type="entry name" value="sbcd"/>
    <property type="match status" value="1"/>
</dbReference>
<keyword evidence="1" id="KW-0540">Nuclease</keyword>
<dbReference type="InterPro" id="IPR041796">
    <property type="entry name" value="Mre11_N"/>
</dbReference>
<dbReference type="GO" id="GO:0004519">
    <property type="term" value="F:endonuclease activity"/>
    <property type="evidence" value="ECO:0007669"/>
    <property type="project" value="InterPro"/>
</dbReference>
<dbReference type="PANTHER" id="PTHR30337:SF0">
    <property type="entry name" value="NUCLEASE SBCCD SUBUNIT D"/>
    <property type="match status" value="1"/>
</dbReference>
<sequence length="386" mass="41473">MKILHTSDWHLGRSFGSVSLHETQVEFCDWLLKLAVDEKVELLVVAGDLYDRSIPPQESVVLWRETLLAFHEVGIAVVAIAGNHDGADRVAAFDGLTDGARIFVRGGYGRAGEVLTLPFADGLLDIALVPFLDPQLAPPEWKAEMAEAQVKPTHESVLEKAMDRARVASSAPRSLAVVHAFVGGSTTAESERQLTVGNTDQVAATVLEGFSYVALGHLHTPQVISGAEHVRYSGTPIAYSFSETGSKSVVLIDMSSEGVCAVEAVPVPVGRGVITLTGTIEELLAPGAHPEAADKYVKAVLTDNVYVVDAKSRLLEVYPYCTDVVMKMAGTSTAIGPNDEIRSALSPRDAAEKFWEDIVNEPLSELQRQTVIAAIDSVFITNEVTK</sequence>
<evidence type="ECO:0000259" key="4">
    <source>
        <dbReference type="Pfam" id="PF00149"/>
    </source>
</evidence>
<dbReference type="SUPFAM" id="SSF56300">
    <property type="entry name" value="Metallo-dependent phosphatases"/>
    <property type="match status" value="1"/>
</dbReference>
<dbReference type="InterPro" id="IPR050535">
    <property type="entry name" value="DNA_Repair-Maintenance_Comp"/>
</dbReference>
<dbReference type="Pfam" id="PF00149">
    <property type="entry name" value="Metallophos"/>
    <property type="match status" value="1"/>
</dbReference>
<reference evidence="5" key="1">
    <citation type="submission" date="2020-05" db="EMBL/GenBank/DDBJ databases">
        <authorList>
            <person name="Chiriac C."/>
            <person name="Salcher M."/>
            <person name="Ghai R."/>
            <person name="Kavagutti S V."/>
        </authorList>
    </citation>
    <scope>NUCLEOTIDE SEQUENCE</scope>
</reference>
<dbReference type="CDD" id="cd00840">
    <property type="entry name" value="MPP_Mre11_N"/>
    <property type="match status" value="1"/>
</dbReference>
<evidence type="ECO:0000313" key="5">
    <source>
        <dbReference type="EMBL" id="CAB4618394.1"/>
    </source>
</evidence>
<feature type="domain" description="Calcineurin-like phosphoesterase" evidence="4">
    <location>
        <begin position="1"/>
        <end position="97"/>
    </location>
</feature>
<dbReference type="AlphaFoldDB" id="A0A6J6I4N9"/>
<dbReference type="GO" id="GO:0008408">
    <property type="term" value="F:3'-5' exonuclease activity"/>
    <property type="evidence" value="ECO:0007669"/>
    <property type="project" value="InterPro"/>
</dbReference>
<dbReference type="InterPro" id="IPR004593">
    <property type="entry name" value="SbcD"/>
</dbReference>
<dbReference type="EMBL" id="CAEZUO010000123">
    <property type="protein sequence ID" value="CAB4618394.1"/>
    <property type="molecule type" value="Genomic_DNA"/>
</dbReference>
<dbReference type="GO" id="GO:0006259">
    <property type="term" value="P:DNA metabolic process"/>
    <property type="evidence" value="ECO:0007669"/>
    <property type="project" value="InterPro"/>
</dbReference>
<dbReference type="InterPro" id="IPR004843">
    <property type="entry name" value="Calcineurin-like_PHP"/>
</dbReference>
<dbReference type="Gene3D" id="3.60.21.10">
    <property type="match status" value="1"/>
</dbReference>
<keyword evidence="2" id="KW-0378">Hydrolase</keyword>
<protein>
    <submittedName>
        <fullName evidence="5">Unannotated protein</fullName>
    </submittedName>
</protein>
<evidence type="ECO:0000256" key="3">
    <source>
        <dbReference type="ARBA" id="ARBA00022839"/>
    </source>
</evidence>
<dbReference type="PANTHER" id="PTHR30337">
    <property type="entry name" value="COMPONENT OF ATP-DEPENDENT DSDNA EXONUCLEASE"/>
    <property type="match status" value="1"/>
</dbReference>
<accession>A0A6J6I4N9</accession>
<proteinExistence type="predicted"/>
<evidence type="ECO:0000256" key="1">
    <source>
        <dbReference type="ARBA" id="ARBA00022722"/>
    </source>
</evidence>
<organism evidence="5">
    <name type="scientific">freshwater metagenome</name>
    <dbReference type="NCBI Taxonomy" id="449393"/>
    <lineage>
        <taxon>unclassified sequences</taxon>
        <taxon>metagenomes</taxon>
        <taxon>ecological metagenomes</taxon>
    </lineage>
</organism>
<keyword evidence="3" id="KW-0269">Exonuclease</keyword>
<dbReference type="InterPro" id="IPR029052">
    <property type="entry name" value="Metallo-depent_PP-like"/>
</dbReference>
<gene>
    <name evidence="5" type="ORF">UFOPK1827_01789</name>
</gene>
<name>A0A6J6I4N9_9ZZZZ</name>